<dbReference type="Pfam" id="PF04893">
    <property type="entry name" value="Yip1"/>
    <property type="match status" value="1"/>
</dbReference>
<comment type="subcellular location">
    <subcellularLocation>
        <location evidence="1">Membrane</location>
        <topology evidence="1">Multi-pass membrane protein</topology>
    </subcellularLocation>
</comment>
<evidence type="ECO:0000313" key="7">
    <source>
        <dbReference type="EMBL" id="MFD1526301.1"/>
    </source>
</evidence>
<feature type="transmembrane region" description="Helical" evidence="5">
    <location>
        <begin position="98"/>
        <end position="119"/>
    </location>
</feature>
<dbReference type="Proteomes" id="UP001597111">
    <property type="component" value="Unassembled WGS sequence"/>
</dbReference>
<evidence type="ECO:0000256" key="3">
    <source>
        <dbReference type="ARBA" id="ARBA00022989"/>
    </source>
</evidence>
<sequence>MAGPRTPLLRPDRYFSERSPRLAHAAIVVAVVAVASAVGIAVFLDQFAAALDTTVTVDNPAYPGDSFCEDPAFEETPRGCDEPPTVERQLGSMVAQELSWLPIAVAVIVPLWWLWQAVVLHAAGSVAGGSGSVGEALPVAGWGMAPSLLRLVVVLGFAVRQLRSVSVPDDPENALAVLQSAIAGIETVGLLAVLVVAVWAGAIRTYGLADSHGLPVSRAAAAVVVLTLVGFLFELG</sequence>
<keyword evidence="8" id="KW-1185">Reference proteome</keyword>
<feature type="domain" description="Yip1" evidence="6">
    <location>
        <begin position="9"/>
        <end position="231"/>
    </location>
</feature>
<keyword evidence="2 5" id="KW-0812">Transmembrane</keyword>
<reference evidence="7 8" key="1">
    <citation type="journal article" date="2019" name="Int. J. Syst. Evol. Microbiol.">
        <title>The Global Catalogue of Microorganisms (GCM) 10K type strain sequencing project: providing services to taxonomists for standard genome sequencing and annotation.</title>
        <authorList>
            <consortium name="The Broad Institute Genomics Platform"/>
            <consortium name="The Broad Institute Genome Sequencing Center for Infectious Disease"/>
            <person name="Wu L."/>
            <person name="Ma J."/>
        </authorList>
    </citation>
    <scope>NUCLEOTIDE SEQUENCE [LARGE SCALE GENOMIC DNA]</scope>
    <source>
        <strain evidence="7 8">CGMCC 1.12285</strain>
    </source>
</reference>
<evidence type="ECO:0000313" key="8">
    <source>
        <dbReference type="Proteomes" id="UP001597111"/>
    </source>
</evidence>
<proteinExistence type="predicted"/>
<keyword evidence="3 5" id="KW-1133">Transmembrane helix</keyword>
<dbReference type="AlphaFoldDB" id="A0ABD6B6S6"/>
<evidence type="ECO:0000256" key="1">
    <source>
        <dbReference type="ARBA" id="ARBA00004141"/>
    </source>
</evidence>
<comment type="caution">
    <text evidence="7">The sequence shown here is derived from an EMBL/GenBank/DDBJ whole genome shotgun (WGS) entry which is preliminary data.</text>
</comment>
<evidence type="ECO:0000256" key="5">
    <source>
        <dbReference type="SAM" id="Phobius"/>
    </source>
</evidence>
<evidence type="ECO:0000256" key="4">
    <source>
        <dbReference type="ARBA" id="ARBA00023136"/>
    </source>
</evidence>
<gene>
    <name evidence="7" type="ORF">ACFR9S_08300</name>
</gene>
<dbReference type="InterPro" id="IPR006977">
    <property type="entry name" value="Yip1_dom"/>
</dbReference>
<feature type="transmembrane region" description="Helical" evidence="5">
    <location>
        <begin position="22"/>
        <end position="44"/>
    </location>
</feature>
<keyword evidence="4 5" id="KW-0472">Membrane</keyword>
<feature type="transmembrane region" description="Helical" evidence="5">
    <location>
        <begin position="215"/>
        <end position="233"/>
    </location>
</feature>
<feature type="transmembrane region" description="Helical" evidence="5">
    <location>
        <begin position="180"/>
        <end position="203"/>
    </location>
</feature>
<organism evidence="7 8">
    <name type="scientific">Halolamina salina</name>
    <dbReference type="NCBI Taxonomy" id="1220023"/>
    <lineage>
        <taxon>Archaea</taxon>
        <taxon>Methanobacteriati</taxon>
        <taxon>Methanobacteriota</taxon>
        <taxon>Stenosarchaea group</taxon>
        <taxon>Halobacteria</taxon>
        <taxon>Halobacteriales</taxon>
        <taxon>Haloferacaceae</taxon>
    </lineage>
</organism>
<dbReference type="GO" id="GO:0016020">
    <property type="term" value="C:membrane"/>
    <property type="evidence" value="ECO:0007669"/>
    <property type="project" value="UniProtKB-SubCell"/>
</dbReference>
<evidence type="ECO:0000256" key="2">
    <source>
        <dbReference type="ARBA" id="ARBA00022692"/>
    </source>
</evidence>
<protein>
    <submittedName>
        <fullName evidence="7">YIP1 family protein</fullName>
    </submittedName>
</protein>
<accession>A0ABD6B6S6</accession>
<dbReference type="RefSeq" id="WP_379732298.1">
    <property type="nucleotide sequence ID" value="NZ_JBHSWZ010000260.1"/>
</dbReference>
<feature type="transmembrane region" description="Helical" evidence="5">
    <location>
        <begin position="139"/>
        <end position="159"/>
    </location>
</feature>
<name>A0ABD6B6S6_9EURY</name>
<dbReference type="EMBL" id="JBHUDH010000081">
    <property type="protein sequence ID" value="MFD1526301.1"/>
    <property type="molecule type" value="Genomic_DNA"/>
</dbReference>
<evidence type="ECO:0000259" key="6">
    <source>
        <dbReference type="Pfam" id="PF04893"/>
    </source>
</evidence>